<evidence type="ECO:0000256" key="1">
    <source>
        <dbReference type="ARBA" id="ARBA00004173"/>
    </source>
</evidence>
<comment type="similarity">
    <text evidence="2">Belongs to the mitochondrion-specific ribosomal protein mL43 family.</text>
</comment>
<reference evidence="8" key="1">
    <citation type="submission" date="2020-03" db="EMBL/GenBank/DDBJ databases">
        <title>A mixture of massive structural variations and highly conserved coding sequences in Ustilaginoidea virens genome.</title>
        <authorList>
            <person name="Zhang K."/>
            <person name="Zhao Z."/>
            <person name="Zhang Z."/>
            <person name="Li Y."/>
            <person name="Hsiang T."/>
            <person name="Sun W."/>
        </authorList>
    </citation>
    <scope>NUCLEOTIDE SEQUENCE</scope>
    <source>
        <strain evidence="8">UV-8b</strain>
    </source>
</reference>
<dbReference type="EMBL" id="CP072755">
    <property type="protein sequence ID" value="QUC19791.1"/>
    <property type="molecule type" value="Genomic_DNA"/>
</dbReference>
<keyword evidence="5" id="KW-0687">Ribonucleoprotein</keyword>
<dbReference type="RefSeq" id="XP_042997464.1">
    <property type="nucleotide sequence ID" value="XM_043141530.1"/>
</dbReference>
<proteinExistence type="inferred from homology"/>
<dbReference type="GO" id="GO:0003735">
    <property type="term" value="F:structural constituent of ribosome"/>
    <property type="evidence" value="ECO:0007669"/>
    <property type="project" value="InterPro"/>
</dbReference>
<dbReference type="OrthoDB" id="88at2759"/>
<feature type="domain" description="Ribosomal protein/NADH dehydrogenase" evidence="7">
    <location>
        <begin position="49"/>
        <end position="122"/>
    </location>
</feature>
<evidence type="ECO:0000256" key="5">
    <source>
        <dbReference type="ARBA" id="ARBA00023274"/>
    </source>
</evidence>
<evidence type="ECO:0000256" key="3">
    <source>
        <dbReference type="ARBA" id="ARBA00022980"/>
    </source>
</evidence>
<keyword evidence="9" id="KW-1185">Reference proteome</keyword>
<comment type="subcellular location">
    <subcellularLocation>
        <location evidence="1">Mitochondrion</location>
    </subcellularLocation>
</comment>
<evidence type="ECO:0000256" key="6">
    <source>
        <dbReference type="ARBA" id="ARBA00035188"/>
    </source>
</evidence>
<dbReference type="KEGG" id="uvi:66064810"/>
<dbReference type="InterPro" id="IPR036249">
    <property type="entry name" value="Thioredoxin-like_sf"/>
</dbReference>
<dbReference type="GO" id="GO:0032543">
    <property type="term" value="P:mitochondrial translation"/>
    <property type="evidence" value="ECO:0007669"/>
    <property type="project" value="InterPro"/>
</dbReference>
<dbReference type="AlphaFoldDB" id="A0A8E5MHL0"/>
<dbReference type="SMART" id="SM00916">
    <property type="entry name" value="L51_S25_CI-B8"/>
    <property type="match status" value="1"/>
</dbReference>
<evidence type="ECO:0000313" key="9">
    <source>
        <dbReference type="Proteomes" id="UP000027002"/>
    </source>
</evidence>
<keyword evidence="3" id="KW-0689">Ribosomal protein</keyword>
<dbReference type="GeneID" id="66064810"/>
<dbReference type="SUPFAM" id="SSF52833">
    <property type="entry name" value="Thioredoxin-like"/>
    <property type="match status" value="1"/>
</dbReference>
<keyword evidence="4" id="KW-0496">Mitochondrion</keyword>
<gene>
    <name evidence="8" type="ORF">UV8b_04032</name>
</gene>
<name>A0A8E5MHL0_USTVR</name>
<evidence type="ECO:0000256" key="4">
    <source>
        <dbReference type="ARBA" id="ARBA00023128"/>
    </source>
</evidence>
<dbReference type="PANTHER" id="PTHR21396">
    <property type="entry name" value="39S RIBOSOMAL PROTEIN L43"/>
    <property type="match status" value="1"/>
</dbReference>
<evidence type="ECO:0000256" key="2">
    <source>
        <dbReference type="ARBA" id="ARBA00006073"/>
    </source>
</evidence>
<dbReference type="InterPro" id="IPR007741">
    <property type="entry name" value="Ribosomal_mL43/mS25/NADH_DH"/>
</dbReference>
<dbReference type="GO" id="GO:0005762">
    <property type="term" value="C:mitochondrial large ribosomal subunit"/>
    <property type="evidence" value="ECO:0007669"/>
    <property type="project" value="TreeGrafter"/>
</dbReference>
<dbReference type="Pfam" id="PF05047">
    <property type="entry name" value="L51_S25_CI-B8"/>
    <property type="match status" value="1"/>
</dbReference>
<evidence type="ECO:0000313" key="8">
    <source>
        <dbReference type="EMBL" id="QUC19791.1"/>
    </source>
</evidence>
<dbReference type="InterPro" id="IPR039927">
    <property type="entry name" value="Ribosomal_mL43"/>
</dbReference>
<dbReference type="FunFam" id="3.40.30.10:FF:000173">
    <property type="entry name" value="Mitochondrial 54S ribosomal protein"/>
    <property type="match status" value="1"/>
</dbReference>
<evidence type="ECO:0000259" key="7">
    <source>
        <dbReference type="SMART" id="SM00916"/>
    </source>
</evidence>
<protein>
    <recommendedName>
        <fullName evidence="6">Large ribosomal subunit protein mL43</fullName>
    </recommendedName>
</protein>
<accession>A0A8E5MHL0</accession>
<dbReference type="Proteomes" id="UP000027002">
    <property type="component" value="Chromosome 3"/>
</dbReference>
<sequence>MTSYLYVNIPCSQNRKKMTVKALRTVATGKNGVGSFILQCKKMDLHYCDWAGSSKGMNGFIKSLFPKFAAANPQVEFAVSPRPGKHPVIIGHYINGRTKPVCVRNLSPYEILKKMELVRDASGDKLKRTNKAVTSTNPSVRGIWSPYHGKGMIV</sequence>
<dbReference type="PANTHER" id="PTHR21396:SF2">
    <property type="entry name" value="LARGE RIBOSOMAL SUBUNIT PROTEIN ML43"/>
    <property type="match status" value="1"/>
</dbReference>
<organism evidence="8 9">
    <name type="scientific">Ustilaginoidea virens</name>
    <name type="common">Rice false smut fungus</name>
    <name type="synonym">Villosiclava virens</name>
    <dbReference type="NCBI Taxonomy" id="1159556"/>
    <lineage>
        <taxon>Eukaryota</taxon>
        <taxon>Fungi</taxon>
        <taxon>Dikarya</taxon>
        <taxon>Ascomycota</taxon>
        <taxon>Pezizomycotina</taxon>
        <taxon>Sordariomycetes</taxon>
        <taxon>Hypocreomycetidae</taxon>
        <taxon>Hypocreales</taxon>
        <taxon>Clavicipitaceae</taxon>
        <taxon>Ustilaginoidea</taxon>
    </lineage>
</organism>
<dbReference type="Gene3D" id="3.40.30.10">
    <property type="entry name" value="Glutaredoxin"/>
    <property type="match status" value="1"/>
</dbReference>